<keyword evidence="1" id="KW-0472">Membrane</keyword>
<keyword evidence="1" id="KW-0812">Transmembrane</keyword>
<keyword evidence="1" id="KW-1133">Transmembrane helix</keyword>
<comment type="caution">
    <text evidence="2">The sequence shown here is derived from an EMBL/GenBank/DDBJ whole genome shotgun (WGS) entry which is preliminary data.</text>
</comment>
<evidence type="ECO:0000256" key="1">
    <source>
        <dbReference type="SAM" id="Phobius"/>
    </source>
</evidence>
<evidence type="ECO:0000313" key="3">
    <source>
        <dbReference type="Proteomes" id="UP000218332"/>
    </source>
</evidence>
<protein>
    <submittedName>
        <fullName evidence="2">Uncharacterized protein</fullName>
    </submittedName>
</protein>
<feature type="transmembrane region" description="Helical" evidence="1">
    <location>
        <begin position="181"/>
        <end position="200"/>
    </location>
</feature>
<gene>
    <name evidence="2" type="ORF">CF392_15815</name>
</gene>
<sequence>MVFLLEFLNGYFDREFYLQVLTGIIVVPAGLGVAVLYTSLFDEKATDRVLWHLFWAGVIHSLIMLVAFSSEAVSSFLYNYIPLTEKGQGFVEMRIRSPGLTSGGGDILSGLHAVLVVVGFYMVLRSWRCLTMVQKIMACSGFYLLVASMALAARTGYVVTVLLIPVLFVVLKWCTQERFSFPYLLKGFTVFLFLGVFTFLSF</sequence>
<feature type="transmembrane region" description="Helical" evidence="1">
    <location>
        <begin position="16"/>
        <end position="37"/>
    </location>
</feature>
<proteinExistence type="predicted"/>
<accession>A0A2A2HZH9</accession>
<dbReference type="AlphaFoldDB" id="A0A2A2HZH9"/>
<feature type="transmembrane region" description="Helical" evidence="1">
    <location>
        <begin position="107"/>
        <end position="124"/>
    </location>
</feature>
<evidence type="ECO:0000313" key="2">
    <source>
        <dbReference type="EMBL" id="PAV24518.1"/>
    </source>
</evidence>
<dbReference type="Proteomes" id="UP000218332">
    <property type="component" value="Unassembled WGS sequence"/>
</dbReference>
<reference evidence="2 3" key="1">
    <citation type="submission" date="2017-07" db="EMBL/GenBank/DDBJ databases">
        <title>Tamlnaduibacter salinus (Mi-7) genome sequencing.</title>
        <authorList>
            <person name="Verma A."/>
            <person name="Krishnamurthi S."/>
        </authorList>
    </citation>
    <scope>NUCLEOTIDE SEQUENCE [LARGE SCALE GENOMIC DNA]</scope>
    <source>
        <strain evidence="2 3">Mi-7</strain>
    </source>
</reference>
<organism evidence="2 3">
    <name type="scientific">Tamilnaduibacter salinus</name>
    <dbReference type="NCBI Taxonomy" id="1484056"/>
    <lineage>
        <taxon>Bacteria</taxon>
        <taxon>Pseudomonadati</taxon>
        <taxon>Pseudomonadota</taxon>
        <taxon>Gammaproteobacteria</taxon>
        <taxon>Pseudomonadales</taxon>
        <taxon>Marinobacteraceae</taxon>
        <taxon>Tamilnaduibacter</taxon>
    </lineage>
</organism>
<dbReference type="EMBL" id="NMPM01000145">
    <property type="protein sequence ID" value="PAV24518.1"/>
    <property type="molecule type" value="Genomic_DNA"/>
</dbReference>
<keyword evidence="3" id="KW-1185">Reference proteome</keyword>
<name>A0A2A2HZH9_9GAMM</name>
<feature type="transmembrane region" description="Helical" evidence="1">
    <location>
        <begin position="49"/>
        <end position="68"/>
    </location>
</feature>